<dbReference type="PROSITE" id="PS00107">
    <property type="entry name" value="PROTEIN_KINASE_ATP"/>
    <property type="match status" value="2"/>
</dbReference>
<evidence type="ECO:0000313" key="27">
    <source>
        <dbReference type="Proteomes" id="UP000886595"/>
    </source>
</evidence>
<dbReference type="PANTHER" id="PTHR45631:SF97">
    <property type="entry name" value="LEUCINE-RICH REPEAT PROTEIN KINASE FAMILY PROTEIN"/>
    <property type="match status" value="1"/>
</dbReference>
<accession>A0A8X7UQY7</accession>
<evidence type="ECO:0000256" key="18">
    <source>
        <dbReference type="ARBA" id="ARBA00023170"/>
    </source>
</evidence>
<dbReference type="GO" id="GO:0002229">
    <property type="term" value="P:defense response to oomycetes"/>
    <property type="evidence" value="ECO:0007669"/>
    <property type="project" value="UniProtKB-ARBA"/>
</dbReference>
<evidence type="ECO:0000256" key="2">
    <source>
        <dbReference type="ARBA" id="ARBA00008536"/>
    </source>
</evidence>
<keyword evidence="19" id="KW-0325">Glycoprotein</keyword>
<dbReference type="EC" id="2.7.11.1" evidence="4"/>
<keyword evidence="17 23" id="KW-0472">Membrane</keyword>
<sequence>MKNHLLLAIIGTFAVIVGAQTQEGFISLDCGLPLDESPYNNSFNGLTFSSDSNFIQTEKIGKVDKDVFKRFAKQYGTMRYFPEGKRNCYSLDVKRGTNYDMVVSFLYGNYDGLNREPSFDLYLGSNKWARVDLGAGQMEQERRSYTKLKSNSLDICLVKTGETFPVISAIEIRPLGNDIYLTKSGSLALFFRDYYSTSDEQIRYPDDVYDRVWFPFFHSGYKQITTNDLNISNTDTYKVPKTALVSAATPKNASEPLLITWTPRPSNAEVYLYMHFAEIEALEANQTREFNIILKGNFNHSGFSPPKLELRTLYTAAPVQCDSEGCNLQLVKTPNSTLPPLINAIEVYTVIEFPQVETSQNDVAAIKNIQATYQLREISWQGDPCLPRDFSWENLGCNYTDASTQPRITSLDLSKSRLTGSITPILQNLTQLQELDLSNNSLSGPIPTFLANMKSLSLLNLIGNNLTGSVPQALLDRKKGLVLKYGRSRKYFLCRLCSSPTASTENAMSTDASRPFLHQNLLVVSSNLSYKFRRWTLADLNTLPSTATVDGRHASQSESSFLSKKIRFTYAEVQEMTYNLERALGEGGFGVVYYGCVNGNQQVAVKLLSQSSSQVYKHFKAEVELLMRVHHINLVSLVGYCDEGENLALIYEYMPNGGLKQHLSGNWKIISHFKNYENDVLRLYLNNTGKHGRFSLSWENRVRIAVDAALGLEYLHTGCKPPIVHRDIKSTNILLDQHFQAKLADFGLSRSFPTGNETHVSTVVAGTPGYLDPEYYQTNWLTEKSDIYSFGIVLLELISNRPIIQPSREKPHLRNYDIGSVWKAIEIAMSCVSPSSTGRPNMSRVANDLKECLMSEESRVGESQDMESQSSMYYSRDISEMSPKARKLAKYSLQGLLLALFIVAFGVTSHLIQAQPDPNDFISLDCGLHPAASPYTEPLTKLTYTSDANFTQGGQSGRVQKIYEEDYKPFTVLRYFPDGIRNCYNLKVTSGTKYLIKALFLYGNYDGLETAPKFDMYLGPNIWTTVDLKSSLGQGKEEIIHIPKSSSLQICLVKTGKTTPIISALELRSLRDDTYVTTNGSLKLLKRSYASDFLGPTIRYPADVYDREWEQLSLSFAFNFVNTSLNINASTPYELPQEVISKAVINKNVTEKLTYEWTMDDREDQALIYLHFAEIQTLRGNDTREFDIAWKGKDENFTISAYRPQKLQLETLYNTSPMKCRFLGCTVELVMTQNSTLPPMVNAMEAYKIIEFPDAETNPEDVAAVQNVRDTYEISRTDWQGDPCVPQMFKWEGINCSYTNTTIPPRIISLHLSSSGLEGVIASSIQNLTHLQELDLSNNNLSGEVPEFLANMESLLIINLGWNSLTGPIPQALRDREKRGLKLTFHGNPNLCLSDSCNNNKKKVLVPVIASVASVVALIALLALFFVFRKKAPVSEAATRELPRKSSIYSKKKRFTYSEVVGLTDNFKRVLGEGGFGVVYHGSLSGTEPVAVKVLSESSVQGYKEFKAEVELLLRVHHINLVSLVGYCDEGGHLALIYEYMANGDLKQHLSVYYNVALSQHKYVFVSVGLEYLHVGCEPPMVHRDVKSTNILLDDRFVAKLADFGLSRSFCVGAETQVATVVAGTPGYLDPEYYQTNWLNEKSDVYSFGIVLMEMITNRSVIELTREKAHIAEWVKILISRGDLEKIVDTNLGGDYDSNTVWKILELAMSCVSHSSSDKPTMSKVVNVLKECLISENSRIKGGQVQDDDSKNSLELNVDFGTQVTPDAR</sequence>
<dbReference type="SMART" id="SM00220">
    <property type="entry name" value="S_TKc"/>
    <property type="match status" value="2"/>
</dbReference>
<evidence type="ECO:0000256" key="16">
    <source>
        <dbReference type="ARBA" id="ARBA00022989"/>
    </source>
</evidence>
<dbReference type="Pfam" id="PF13855">
    <property type="entry name" value="LRR_8"/>
    <property type="match status" value="1"/>
</dbReference>
<feature type="binding site" evidence="22">
    <location>
        <position position="1493"/>
    </location>
    <ligand>
        <name>ATP</name>
        <dbReference type="ChEBI" id="CHEBI:30616"/>
    </ligand>
</feature>
<dbReference type="InterPro" id="IPR011009">
    <property type="entry name" value="Kinase-like_dom_sf"/>
</dbReference>
<dbReference type="Proteomes" id="UP000886595">
    <property type="component" value="Unassembled WGS sequence"/>
</dbReference>
<dbReference type="InterPro" id="IPR017441">
    <property type="entry name" value="Protein_kinase_ATP_BS"/>
</dbReference>
<dbReference type="EMBL" id="JAAMPC010000010">
    <property type="protein sequence ID" value="KAG2288900.1"/>
    <property type="molecule type" value="Genomic_DNA"/>
</dbReference>
<evidence type="ECO:0000256" key="7">
    <source>
        <dbReference type="ARBA" id="ARBA00022614"/>
    </source>
</evidence>
<comment type="catalytic activity">
    <reaction evidence="20">
        <text>L-threonyl-[protein] + ATP = O-phospho-L-threonyl-[protein] + ADP + H(+)</text>
        <dbReference type="Rhea" id="RHEA:46608"/>
        <dbReference type="Rhea" id="RHEA-COMP:11060"/>
        <dbReference type="Rhea" id="RHEA-COMP:11605"/>
        <dbReference type="ChEBI" id="CHEBI:15378"/>
        <dbReference type="ChEBI" id="CHEBI:30013"/>
        <dbReference type="ChEBI" id="CHEBI:30616"/>
        <dbReference type="ChEBI" id="CHEBI:61977"/>
        <dbReference type="ChEBI" id="CHEBI:456216"/>
        <dbReference type="EC" id="2.7.11.1"/>
    </reaction>
</comment>
<evidence type="ECO:0000256" key="11">
    <source>
        <dbReference type="ARBA" id="ARBA00022734"/>
    </source>
</evidence>
<dbReference type="FunFam" id="1.10.510.10:FF:000240">
    <property type="entry name" value="Lectin-domain containing receptor kinase A4.3"/>
    <property type="match status" value="1"/>
</dbReference>
<keyword evidence="14" id="KW-0418">Kinase</keyword>
<dbReference type="GO" id="GO:0004674">
    <property type="term" value="F:protein serine/threonine kinase activity"/>
    <property type="evidence" value="ECO:0007669"/>
    <property type="project" value="UniProtKB-KW"/>
</dbReference>
<name>A0A8X7UQY7_BRACI</name>
<keyword evidence="12" id="KW-0677">Repeat</keyword>
<dbReference type="GO" id="GO:0005886">
    <property type="term" value="C:plasma membrane"/>
    <property type="evidence" value="ECO:0007669"/>
    <property type="project" value="UniProtKB-SubCell"/>
</dbReference>
<evidence type="ECO:0000256" key="22">
    <source>
        <dbReference type="PROSITE-ProRule" id="PRU10141"/>
    </source>
</evidence>
<evidence type="ECO:0000256" key="14">
    <source>
        <dbReference type="ARBA" id="ARBA00022777"/>
    </source>
</evidence>
<keyword evidence="15 22" id="KW-0067">ATP-binding</keyword>
<evidence type="ECO:0000256" key="5">
    <source>
        <dbReference type="ARBA" id="ARBA00022475"/>
    </source>
</evidence>
<evidence type="ECO:0000259" key="25">
    <source>
        <dbReference type="PROSITE" id="PS50011"/>
    </source>
</evidence>
<evidence type="ECO:0000256" key="1">
    <source>
        <dbReference type="ARBA" id="ARBA00004251"/>
    </source>
</evidence>
<comment type="similarity">
    <text evidence="2">In the N-terminal section; belongs to the leguminous lectin family.</text>
</comment>
<proteinExistence type="inferred from homology"/>
<evidence type="ECO:0000256" key="17">
    <source>
        <dbReference type="ARBA" id="ARBA00023136"/>
    </source>
</evidence>
<dbReference type="FunFam" id="3.80.10.10:FF:000129">
    <property type="entry name" value="Leucine-rich repeat receptor-like kinase"/>
    <property type="match status" value="2"/>
</dbReference>
<keyword evidence="9 23" id="KW-0812">Transmembrane</keyword>
<dbReference type="GO" id="GO:0005524">
    <property type="term" value="F:ATP binding"/>
    <property type="evidence" value="ECO:0007669"/>
    <property type="project" value="UniProtKB-UniRule"/>
</dbReference>
<feature type="chain" id="PRO_5036470995" description="non-specific serine/threonine protein kinase" evidence="24">
    <location>
        <begin position="20"/>
        <end position="1769"/>
    </location>
</feature>
<evidence type="ECO:0000256" key="4">
    <source>
        <dbReference type="ARBA" id="ARBA00012513"/>
    </source>
</evidence>
<keyword evidence="5" id="KW-1003">Cell membrane</keyword>
<dbReference type="PROSITE" id="PS00108">
    <property type="entry name" value="PROTEIN_KINASE_ST"/>
    <property type="match status" value="2"/>
</dbReference>
<dbReference type="SUPFAM" id="SSF52058">
    <property type="entry name" value="L domain-like"/>
    <property type="match status" value="2"/>
</dbReference>
<gene>
    <name evidence="26" type="ORF">Bca52824_048504</name>
</gene>
<evidence type="ECO:0000256" key="23">
    <source>
        <dbReference type="SAM" id="Phobius"/>
    </source>
</evidence>
<dbReference type="SUPFAM" id="SSF56112">
    <property type="entry name" value="Protein kinase-like (PK-like)"/>
    <property type="match status" value="2"/>
</dbReference>
<keyword evidence="27" id="KW-1185">Reference proteome</keyword>
<comment type="catalytic activity">
    <reaction evidence="21">
        <text>L-seryl-[protein] + ATP = O-phospho-L-seryl-[protein] + ADP + H(+)</text>
        <dbReference type="Rhea" id="RHEA:17989"/>
        <dbReference type="Rhea" id="RHEA-COMP:9863"/>
        <dbReference type="Rhea" id="RHEA-COMP:11604"/>
        <dbReference type="ChEBI" id="CHEBI:15378"/>
        <dbReference type="ChEBI" id="CHEBI:29999"/>
        <dbReference type="ChEBI" id="CHEBI:30616"/>
        <dbReference type="ChEBI" id="CHEBI:83421"/>
        <dbReference type="ChEBI" id="CHEBI:456216"/>
        <dbReference type="EC" id="2.7.11.1"/>
    </reaction>
</comment>
<feature type="binding site" evidence="22">
    <location>
        <position position="606"/>
    </location>
    <ligand>
        <name>ATP</name>
        <dbReference type="ChEBI" id="CHEBI:30616"/>
    </ligand>
</feature>
<evidence type="ECO:0000256" key="12">
    <source>
        <dbReference type="ARBA" id="ARBA00022737"/>
    </source>
</evidence>
<evidence type="ECO:0000256" key="8">
    <source>
        <dbReference type="ARBA" id="ARBA00022679"/>
    </source>
</evidence>
<dbReference type="GO" id="GO:0030246">
    <property type="term" value="F:carbohydrate binding"/>
    <property type="evidence" value="ECO:0007669"/>
    <property type="project" value="UniProtKB-KW"/>
</dbReference>
<evidence type="ECO:0000256" key="20">
    <source>
        <dbReference type="ARBA" id="ARBA00047899"/>
    </source>
</evidence>
<evidence type="ECO:0000256" key="9">
    <source>
        <dbReference type="ARBA" id="ARBA00022692"/>
    </source>
</evidence>
<feature type="domain" description="Protein kinase" evidence="25">
    <location>
        <begin position="1465"/>
        <end position="1733"/>
    </location>
</feature>
<dbReference type="Gene3D" id="1.10.510.10">
    <property type="entry name" value="Transferase(Phosphotransferase) domain 1"/>
    <property type="match status" value="2"/>
</dbReference>
<comment type="subcellular location">
    <subcellularLocation>
        <location evidence="1">Cell membrane</location>
        <topology evidence="1">Single-pass type I membrane protein</topology>
    </subcellularLocation>
</comment>
<dbReference type="InterPro" id="IPR008271">
    <property type="entry name" value="Ser/Thr_kinase_AS"/>
</dbReference>
<dbReference type="OrthoDB" id="2017114at2759"/>
<evidence type="ECO:0000256" key="6">
    <source>
        <dbReference type="ARBA" id="ARBA00022527"/>
    </source>
</evidence>
<keyword evidence="13 22" id="KW-0547">Nucleotide-binding</keyword>
<dbReference type="InterPro" id="IPR032675">
    <property type="entry name" value="LRR_dom_sf"/>
</dbReference>
<dbReference type="InterPro" id="IPR024788">
    <property type="entry name" value="Malectin-like_Carb-bd_dom"/>
</dbReference>
<protein>
    <recommendedName>
        <fullName evidence="4">non-specific serine/threonine protein kinase</fullName>
        <ecNumber evidence="4">2.7.11.1</ecNumber>
    </recommendedName>
</protein>
<keyword evidence="16 23" id="KW-1133">Transmembrane helix</keyword>
<dbReference type="Pfam" id="PF07714">
    <property type="entry name" value="PK_Tyr_Ser-Thr"/>
    <property type="match status" value="2"/>
</dbReference>
<keyword evidence="8" id="KW-0808">Transferase</keyword>
<dbReference type="InterPro" id="IPR001245">
    <property type="entry name" value="Ser-Thr/Tyr_kinase_cat_dom"/>
</dbReference>
<keyword evidence="6" id="KW-0723">Serine/threonine-protein kinase</keyword>
<dbReference type="Gene3D" id="3.80.10.10">
    <property type="entry name" value="Ribonuclease Inhibitor"/>
    <property type="match status" value="2"/>
</dbReference>
<evidence type="ECO:0000256" key="15">
    <source>
        <dbReference type="ARBA" id="ARBA00022840"/>
    </source>
</evidence>
<evidence type="ECO:0000256" key="3">
    <source>
        <dbReference type="ARBA" id="ARBA00010217"/>
    </source>
</evidence>
<evidence type="ECO:0000256" key="24">
    <source>
        <dbReference type="SAM" id="SignalP"/>
    </source>
</evidence>
<evidence type="ECO:0000313" key="26">
    <source>
        <dbReference type="EMBL" id="KAG2288900.1"/>
    </source>
</evidence>
<dbReference type="PANTHER" id="PTHR45631">
    <property type="entry name" value="OS07G0107800 PROTEIN-RELATED"/>
    <property type="match status" value="1"/>
</dbReference>
<feature type="domain" description="Protein kinase" evidence="25">
    <location>
        <begin position="578"/>
        <end position="853"/>
    </location>
</feature>
<feature type="signal peptide" evidence="24">
    <location>
        <begin position="1"/>
        <end position="19"/>
    </location>
</feature>
<evidence type="ECO:0000256" key="10">
    <source>
        <dbReference type="ARBA" id="ARBA00022729"/>
    </source>
</evidence>
<comment type="caution">
    <text evidence="26">The sequence shown here is derived from an EMBL/GenBank/DDBJ whole genome shotgun (WGS) entry which is preliminary data.</text>
</comment>
<dbReference type="InterPro" id="IPR001611">
    <property type="entry name" value="Leu-rich_rpt"/>
</dbReference>
<comment type="similarity">
    <text evidence="3">In the C-terminal section; belongs to the protein kinase superfamily. Ser/Thr protein kinase family.</text>
</comment>
<organism evidence="26 27">
    <name type="scientific">Brassica carinata</name>
    <name type="common">Ethiopian mustard</name>
    <name type="synonym">Abyssinian cabbage</name>
    <dbReference type="NCBI Taxonomy" id="52824"/>
    <lineage>
        <taxon>Eukaryota</taxon>
        <taxon>Viridiplantae</taxon>
        <taxon>Streptophyta</taxon>
        <taxon>Embryophyta</taxon>
        <taxon>Tracheophyta</taxon>
        <taxon>Spermatophyta</taxon>
        <taxon>Magnoliopsida</taxon>
        <taxon>eudicotyledons</taxon>
        <taxon>Gunneridae</taxon>
        <taxon>Pentapetalae</taxon>
        <taxon>rosids</taxon>
        <taxon>malvids</taxon>
        <taxon>Brassicales</taxon>
        <taxon>Brassicaceae</taxon>
        <taxon>Brassiceae</taxon>
        <taxon>Brassica</taxon>
    </lineage>
</organism>
<dbReference type="InterPro" id="IPR000719">
    <property type="entry name" value="Prot_kinase_dom"/>
</dbReference>
<dbReference type="Pfam" id="PF00560">
    <property type="entry name" value="LRR_1"/>
    <property type="match status" value="1"/>
</dbReference>
<evidence type="ECO:0000256" key="21">
    <source>
        <dbReference type="ARBA" id="ARBA00048679"/>
    </source>
</evidence>
<evidence type="ECO:0000256" key="13">
    <source>
        <dbReference type="ARBA" id="ARBA00022741"/>
    </source>
</evidence>
<keyword evidence="18" id="KW-0675">Receptor</keyword>
<keyword evidence="11" id="KW-0430">Lectin</keyword>
<dbReference type="Gene3D" id="3.30.200.20">
    <property type="entry name" value="Phosphorylase Kinase, domain 1"/>
    <property type="match status" value="2"/>
</dbReference>
<evidence type="ECO:0000256" key="19">
    <source>
        <dbReference type="ARBA" id="ARBA00023180"/>
    </source>
</evidence>
<dbReference type="Pfam" id="PF12819">
    <property type="entry name" value="Malectin_like"/>
    <property type="match status" value="2"/>
</dbReference>
<dbReference type="PROSITE" id="PS50011">
    <property type="entry name" value="PROTEIN_KINASE_DOM"/>
    <property type="match status" value="2"/>
</dbReference>
<dbReference type="FunFam" id="3.30.200.20:FF:000394">
    <property type="entry name" value="Leucine-rich repeat receptor-like protein kinase"/>
    <property type="match status" value="2"/>
</dbReference>
<reference evidence="26 27" key="1">
    <citation type="submission" date="2020-02" db="EMBL/GenBank/DDBJ databases">
        <authorList>
            <person name="Ma Q."/>
            <person name="Huang Y."/>
            <person name="Song X."/>
            <person name="Pei D."/>
        </authorList>
    </citation>
    <scope>NUCLEOTIDE SEQUENCE [LARGE SCALE GENOMIC DNA]</scope>
    <source>
        <strain evidence="26">Sxm20200214</strain>
        <tissue evidence="26">Leaf</tissue>
    </source>
</reference>
<keyword evidence="7" id="KW-0433">Leucine-rich repeat</keyword>
<feature type="transmembrane region" description="Helical" evidence="23">
    <location>
        <begin position="1404"/>
        <end position="1428"/>
    </location>
</feature>
<keyword evidence="10 24" id="KW-0732">Signal</keyword>